<dbReference type="Proteomes" id="UP000193642">
    <property type="component" value="Unassembled WGS sequence"/>
</dbReference>
<evidence type="ECO:0000313" key="2">
    <source>
        <dbReference type="EMBL" id="ORY52470.1"/>
    </source>
</evidence>
<evidence type="ECO:0000313" key="3">
    <source>
        <dbReference type="Proteomes" id="UP000193642"/>
    </source>
</evidence>
<keyword evidence="3" id="KW-1185">Reference proteome</keyword>
<accession>A0A1Y2CZP6</accession>
<gene>
    <name evidence="2" type="ORF">BCR33DRAFT_779765</name>
</gene>
<evidence type="ECO:0000256" key="1">
    <source>
        <dbReference type="SAM" id="MobiDB-lite"/>
    </source>
</evidence>
<dbReference type="EMBL" id="MCGO01000003">
    <property type="protein sequence ID" value="ORY52470.1"/>
    <property type="molecule type" value="Genomic_DNA"/>
</dbReference>
<sequence length="296" mass="32437">MLNHIPSRPSSPVKQHPQSHSKKLQVSTAAKTQAGIYIQTHTHIQKSIVQSHIDLYRPKCLSESVSRQRPSIDKHVTPTIPKQKPLASDRSKQSPFVPYSEKIAPNGKYAQMLKDAAKPAKKPKHPTNPIDDAFLTNWGKSFWDPNLNLSMSEFSLVGPVSFVGGASESAKYTTLEYNGSVSEVHVSQITASAAEPPSAPPTTLLYNNDTRESFESSLDFSVPTISKSPIKTSSPHPSPAQISVKASANNVLKGEATIETNETAPLDKVVNWILLLHLSNLKESLRQLAFHKSPTH</sequence>
<dbReference type="AlphaFoldDB" id="A0A1Y2CZP6"/>
<organism evidence="2 3">
    <name type="scientific">Rhizoclosmatium globosum</name>
    <dbReference type="NCBI Taxonomy" id="329046"/>
    <lineage>
        <taxon>Eukaryota</taxon>
        <taxon>Fungi</taxon>
        <taxon>Fungi incertae sedis</taxon>
        <taxon>Chytridiomycota</taxon>
        <taxon>Chytridiomycota incertae sedis</taxon>
        <taxon>Chytridiomycetes</taxon>
        <taxon>Chytridiales</taxon>
        <taxon>Chytriomycetaceae</taxon>
        <taxon>Rhizoclosmatium</taxon>
    </lineage>
</organism>
<feature type="region of interest" description="Disordered" evidence="1">
    <location>
        <begin position="1"/>
        <end position="22"/>
    </location>
</feature>
<proteinExistence type="predicted"/>
<comment type="caution">
    <text evidence="2">The sequence shown here is derived from an EMBL/GenBank/DDBJ whole genome shotgun (WGS) entry which is preliminary data.</text>
</comment>
<reference evidence="2 3" key="1">
    <citation type="submission" date="2016-07" db="EMBL/GenBank/DDBJ databases">
        <title>Pervasive Adenine N6-methylation of Active Genes in Fungi.</title>
        <authorList>
            <consortium name="DOE Joint Genome Institute"/>
            <person name="Mondo S.J."/>
            <person name="Dannebaum R.O."/>
            <person name="Kuo R.C."/>
            <person name="Labutti K."/>
            <person name="Haridas S."/>
            <person name="Kuo A."/>
            <person name="Salamov A."/>
            <person name="Ahrendt S.R."/>
            <person name="Lipzen A."/>
            <person name="Sullivan W."/>
            <person name="Andreopoulos W.B."/>
            <person name="Clum A."/>
            <person name="Lindquist E."/>
            <person name="Daum C."/>
            <person name="Ramamoorthy G.K."/>
            <person name="Gryganskyi A."/>
            <person name="Culley D."/>
            <person name="Magnuson J.K."/>
            <person name="James T.Y."/>
            <person name="O'Malley M.A."/>
            <person name="Stajich J.E."/>
            <person name="Spatafora J.W."/>
            <person name="Visel A."/>
            <person name="Grigoriev I.V."/>
        </authorList>
    </citation>
    <scope>NUCLEOTIDE SEQUENCE [LARGE SCALE GENOMIC DNA]</scope>
    <source>
        <strain evidence="2 3">JEL800</strain>
    </source>
</reference>
<name>A0A1Y2CZP6_9FUNG</name>
<feature type="region of interest" description="Disordered" evidence="1">
    <location>
        <begin position="66"/>
        <end position="96"/>
    </location>
</feature>
<protein>
    <submittedName>
        <fullName evidence="2">Uncharacterized protein</fullName>
    </submittedName>
</protein>